<dbReference type="InterPro" id="IPR032710">
    <property type="entry name" value="NTF2-like_dom_sf"/>
</dbReference>
<accession>A0A9N8V219</accession>
<dbReference type="PANTHER" id="PTHR34213:SF2">
    <property type="entry name" value="NUCLEAR TRANSPORT FACTOR 2 (NTF2) FAMILY PROTEIN"/>
    <property type="match status" value="1"/>
</dbReference>
<organism evidence="1 2">
    <name type="scientific">Funneliformis mosseae</name>
    <name type="common">Endomycorrhizal fungus</name>
    <name type="synonym">Glomus mosseae</name>
    <dbReference type="NCBI Taxonomy" id="27381"/>
    <lineage>
        <taxon>Eukaryota</taxon>
        <taxon>Fungi</taxon>
        <taxon>Fungi incertae sedis</taxon>
        <taxon>Mucoromycota</taxon>
        <taxon>Glomeromycotina</taxon>
        <taxon>Glomeromycetes</taxon>
        <taxon>Glomerales</taxon>
        <taxon>Glomeraceae</taxon>
        <taxon>Funneliformis</taxon>
    </lineage>
</organism>
<dbReference type="AlphaFoldDB" id="A0A9N8V219"/>
<gene>
    <name evidence="1" type="ORF">FMOSSE_LOCUS74</name>
</gene>
<protein>
    <submittedName>
        <fullName evidence="1">14018_t:CDS:1</fullName>
    </submittedName>
</protein>
<keyword evidence="2" id="KW-1185">Reference proteome</keyword>
<dbReference type="Proteomes" id="UP000789375">
    <property type="component" value="Unassembled WGS sequence"/>
</dbReference>
<dbReference type="EMBL" id="CAJVPP010000006">
    <property type="protein sequence ID" value="CAG8434369.1"/>
    <property type="molecule type" value="Genomic_DNA"/>
</dbReference>
<evidence type="ECO:0000313" key="2">
    <source>
        <dbReference type="Proteomes" id="UP000789375"/>
    </source>
</evidence>
<evidence type="ECO:0000313" key="1">
    <source>
        <dbReference type="EMBL" id="CAG8434369.1"/>
    </source>
</evidence>
<reference evidence="1" key="1">
    <citation type="submission" date="2021-06" db="EMBL/GenBank/DDBJ databases">
        <authorList>
            <person name="Kallberg Y."/>
            <person name="Tangrot J."/>
            <person name="Rosling A."/>
        </authorList>
    </citation>
    <scope>NUCLEOTIDE SEQUENCE</scope>
    <source>
        <strain evidence="1">87-6 pot B 2015</strain>
    </source>
</reference>
<dbReference type="PANTHER" id="PTHR34213">
    <property type="entry name" value="NUCLEAR TRANSPORT FACTOR 2 (NTF2) FAMILY PROTEIN"/>
    <property type="match status" value="1"/>
</dbReference>
<proteinExistence type="predicted"/>
<sequence>MISETVQSLSSTLHSTSTTITNKIHDNYPNLSDKLTDNYSTIYSTFNDKYFAIYSSLSNTRSTVSSTFNDGTAYIYNLSSSIGNQVSSYASMIEPVGDHEEREVTKIHPNDNLGKDVIKLDVDREEIFNHIVDLYCCKPTKECFKHYDDDAIFEDPLIYAAGLQNLKAQFYGLPKVFVKSTTQSCKILENTPNYLRFELEQKYVLPFVGRAMKINSQIKLEFNPENKKIIRHTDLWYGNPIGKEGMLRKGAATLVSMFVSVPKE</sequence>
<dbReference type="SUPFAM" id="SSF54427">
    <property type="entry name" value="NTF2-like"/>
    <property type="match status" value="1"/>
</dbReference>
<comment type="caution">
    <text evidence="1">The sequence shown here is derived from an EMBL/GenBank/DDBJ whole genome shotgun (WGS) entry which is preliminary data.</text>
</comment>
<name>A0A9N8V219_FUNMO</name>